<accession>A0A812EYI0</accession>
<dbReference type="RefSeq" id="WP_205098990.1">
    <property type="nucleotide sequence ID" value="NZ_CAJNAQ010000005.1"/>
</dbReference>
<protein>
    <submittedName>
        <fullName evidence="1">Uncharacterized protein</fullName>
    </submittedName>
</protein>
<dbReference type="EMBL" id="CAJNAQ010000005">
    <property type="protein sequence ID" value="CAE6493309.1"/>
    <property type="molecule type" value="Genomic_DNA"/>
</dbReference>
<gene>
    <name evidence="1" type="ORF">NUZ5A_50147</name>
</gene>
<proteinExistence type="predicted"/>
<dbReference type="AlphaFoldDB" id="A0A812EYI0"/>
<name>A0A812EYI0_9ARCH</name>
<evidence type="ECO:0000313" key="2">
    <source>
        <dbReference type="Proteomes" id="UP000655759"/>
    </source>
</evidence>
<dbReference type="Proteomes" id="UP000655759">
    <property type="component" value="Unassembled WGS sequence"/>
</dbReference>
<evidence type="ECO:0000313" key="1">
    <source>
        <dbReference type="EMBL" id="CAE6493309.1"/>
    </source>
</evidence>
<reference evidence="1" key="1">
    <citation type="submission" date="2021-02" db="EMBL/GenBank/DDBJ databases">
        <authorList>
            <person name="Han P."/>
        </authorList>
    </citation>
    <scope>NUCLEOTIDE SEQUENCE</scope>
    <source>
        <strain evidence="1">Candidatus Nitrosotenuis uzonensis 5A</strain>
    </source>
</reference>
<organism evidence="1 2">
    <name type="scientific">Candidatus Nitrosotenuis uzonensis</name>
    <dbReference type="NCBI Taxonomy" id="1407055"/>
    <lineage>
        <taxon>Archaea</taxon>
        <taxon>Nitrososphaerota</taxon>
        <taxon>Candidatus Nitrosotenuis</taxon>
    </lineage>
</organism>
<comment type="caution">
    <text evidence="1">The sequence shown here is derived from an EMBL/GenBank/DDBJ whole genome shotgun (WGS) entry which is preliminary data.</text>
</comment>
<sequence length="113" mass="12528">MECTAESCKIEGMQSCACGSDKSYEQCCGCDTVDPIEHAMAAWHKAFFAAHHEALAERMRKRIETAYGPTLDKSADAVFEAVGKVWSSMLTQSEAKKELASKLQKIFSETSRR</sequence>